<keyword evidence="1" id="KW-0732">Signal</keyword>
<feature type="signal peptide" evidence="1">
    <location>
        <begin position="1"/>
        <end position="20"/>
    </location>
</feature>
<dbReference type="AlphaFoldDB" id="A0A437R0H9"/>
<comment type="caution">
    <text evidence="3">The sequence shown here is derived from an EMBL/GenBank/DDBJ whole genome shotgun (WGS) entry which is preliminary data.</text>
</comment>
<accession>A0A437R0H9</accession>
<keyword evidence="4" id="KW-1185">Reference proteome</keyword>
<gene>
    <name evidence="3" type="ORF">EOE67_06665</name>
</gene>
<evidence type="ECO:0000313" key="4">
    <source>
        <dbReference type="Proteomes" id="UP000283077"/>
    </source>
</evidence>
<feature type="domain" description="Ice-binding protein C-terminal" evidence="2">
    <location>
        <begin position="217"/>
        <end position="239"/>
    </location>
</feature>
<evidence type="ECO:0000256" key="1">
    <source>
        <dbReference type="SAM" id="SignalP"/>
    </source>
</evidence>
<protein>
    <recommendedName>
        <fullName evidence="2">Ice-binding protein C-terminal domain-containing protein</fullName>
    </recommendedName>
</protein>
<dbReference type="EMBL" id="SACS01000005">
    <property type="protein sequence ID" value="RVU40272.1"/>
    <property type="molecule type" value="Genomic_DNA"/>
</dbReference>
<dbReference type="Pfam" id="PF07589">
    <property type="entry name" value="PEP-CTERM"/>
    <property type="match status" value="1"/>
</dbReference>
<organism evidence="3 4">
    <name type="scientific">Rheinheimera riviphila</name>
    <dbReference type="NCBI Taxonomy" id="1834037"/>
    <lineage>
        <taxon>Bacteria</taxon>
        <taxon>Pseudomonadati</taxon>
        <taxon>Pseudomonadota</taxon>
        <taxon>Gammaproteobacteria</taxon>
        <taxon>Chromatiales</taxon>
        <taxon>Chromatiaceae</taxon>
        <taxon>Rheinheimera</taxon>
    </lineage>
</organism>
<evidence type="ECO:0000313" key="3">
    <source>
        <dbReference type="EMBL" id="RVU40272.1"/>
    </source>
</evidence>
<dbReference type="RefSeq" id="WP_127698259.1">
    <property type="nucleotide sequence ID" value="NZ_SACS01000005.1"/>
</dbReference>
<evidence type="ECO:0000259" key="2">
    <source>
        <dbReference type="Pfam" id="PF07589"/>
    </source>
</evidence>
<dbReference type="Proteomes" id="UP000283077">
    <property type="component" value="Unassembled WGS sequence"/>
</dbReference>
<dbReference type="InterPro" id="IPR013424">
    <property type="entry name" value="Ice-binding_C"/>
</dbReference>
<name>A0A437R0H9_9GAMM</name>
<sequence length="251" mass="27596">MLRKFFVLAGLLLASVSTPAAVIEYKGYSRDSSSNIVTGGGLEWLKWDVTQGMSINEALAAHKGWSLASNLQMASLFNAFQFGASNWHDKENMIQYSDIDWSQDELGDTNAFIDLFGFTSGPWKVCMTPADKNCDIKEDARFYTAAHYGIDNNANGYYNHAYIEDDSSSRYSSMFDVEQIDGFALLMSDLFLNVDRDDRSLSFGIALVRIHHATPSPVSLPGSLSLLALGLAGLAYRRRKGATVNLCGQAA</sequence>
<proteinExistence type="predicted"/>
<dbReference type="OrthoDB" id="6388044at2"/>
<reference evidence="3 4" key="1">
    <citation type="submission" date="2019-01" db="EMBL/GenBank/DDBJ databases">
        <authorList>
            <person name="Chen W.-M."/>
        </authorList>
    </citation>
    <scope>NUCLEOTIDE SEQUENCE [LARGE SCALE GENOMIC DNA]</scope>
    <source>
        <strain evidence="3 4">KYPC3</strain>
    </source>
</reference>
<feature type="chain" id="PRO_5019032803" description="Ice-binding protein C-terminal domain-containing protein" evidence="1">
    <location>
        <begin position="21"/>
        <end position="251"/>
    </location>
</feature>